<evidence type="ECO:0000256" key="9">
    <source>
        <dbReference type="ARBA" id="ARBA00022679"/>
    </source>
</evidence>
<dbReference type="AlphaFoldDB" id="A0A6J1ZE69"/>
<dbReference type="Gene3D" id="3.40.50.300">
    <property type="entry name" value="P-loop containing nucleotide triphosphate hydrolases"/>
    <property type="match status" value="2"/>
</dbReference>
<dbReference type="InterPro" id="IPR000850">
    <property type="entry name" value="Adenylat/UMP-CMP_kin"/>
</dbReference>
<evidence type="ECO:0000256" key="2">
    <source>
        <dbReference type="ARBA" id="ARBA00000582"/>
    </source>
</evidence>
<evidence type="ECO:0000256" key="13">
    <source>
        <dbReference type="ARBA" id="ARBA00053658"/>
    </source>
</evidence>
<dbReference type="InterPro" id="IPR033690">
    <property type="entry name" value="Adenylat_kinase_CS"/>
</dbReference>
<reference evidence="18" key="2">
    <citation type="submission" date="2025-08" db="UniProtKB">
        <authorList>
            <consortium name="RefSeq"/>
        </authorList>
    </citation>
    <scope>IDENTIFICATION</scope>
    <source>
        <tissue evidence="18">Blood</tissue>
    </source>
</reference>
<keyword evidence="9 16" id="KW-0808">Transferase</keyword>
<dbReference type="SUPFAM" id="SSF52540">
    <property type="entry name" value="P-loop containing nucleoside triphosphate hydrolases"/>
    <property type="match status" value="2"/>
</dbReference>
<dbReference type="PRINTS" id="PR00094">
    <property type="entry name" value="ADENYLTKNASE"/>
</dbReference>
<dbReference type="HAMAP" id="MF_00235">
    <property type="entry name" value="Adenylate_kinase_Adk"/>
    <property type="match status" value="2"/>
</dbReference>
<evidence type="ECO:0000256" key="12">
    <source>
        <dbReference type="ARBA" id="ARBA00022840"/>
    </source>
</evidence>
<comment type="catalytic activity">
    <reaction evidence="2">
        <text>AMP + ATP = 2 ADP</text>
        <dbReference type="Rhea" id="RHEA:12973"/>
        <dbReference type="ChEBI" id="CHEBI:30616"/>
        <dbReference type="ChEBI" id="CHEBI:456215"/>
        <dbReference type="ChEBI" id="CHEBI:456216"/>
        <dbReference type="EC" id="2.7.4.3"/>
    </reaction>
</comment>
<comment type="similarity">
    <text evidence="5 16">Belongs to the adenylate kinase family.</text>
</comment>
<keyword evidence="8" id="KW-0963">Cytoplasm</keyword>
<dbReference type="GeneID" id="106979054"/>
<dbReference type="FunFam" id="3.40.50.300:FF:000583">
    <property type="entry name" value="Adenylate kinase isoenzyme 5"/>
    <property type="match status" value="1"/>
</dbReference>
<comment type="catalytic activity">
    <reaction evidence="3">
        <text>a ribonucleoside 5'-diphosphate + ATP = a ribonucleoside 5'-triphosphate + ADP</text>
        <dbReference type="Rhea" id="RHEA:18113"/>
        <dbReference type="ChEBI" id="CHEBI:30616"/>
        <dbReference type="ChEBI" id="CHEBI:57930"/>
        <dbReference type="ChEBI" id="CHEBI:61557"/>
        <dbReference type="ChEBI" id="CHEBI:456216"/>
        <dbReference type="EC" id="2.7.4.6"/>
    </reaction>
</comment>
<evidence type="ECO:0000256" key="10">
    <source>
        <dbReference type="ARBA" id="ARBA00022741"/>
    </source>
</evidence>
<keyword evidence="12" id="KW-0067">ATP-binding</keyword>
<dbReference type="GO" id="GO:0005524">
    <property type="term" value="F:ATP binding"/>
    <property type="evidence" value="ECO:0007669"/>
    <property type="project" value="UniProtKB-KW"/>
</dbReference>
<dbReference type="FunFam" id="3.40.50.300:FF:001176">
    <property type="entry name" value="Adenylate kinase isoenzyme 5"/>
    <property type="match status" value="1"/>
</dbReference>
<dbReference type="PROSITE" id="PS00113">
    <property type="entry name" value="ADENYLATE_KINASE"/>
    <property type="match status" value="1"/>
</dbReference>
<evidence type="ECO:0000256" key="3">
    <source>
        <dbReference type="ARBA" id="ARBA00000937"/>
    </source>
</evidence>
<dbReference type="CDD" id="cd22978">
    <property type="entry name" value="DD_AK5"/>
    <property type="match status" value="1"/>
</dbReference>
<dbReference type="CTD" id="26289"/>
<dbReference type="NCBIfam" id="TIGR01360">
    <property type="entry name" value="aden_kin_iso1"/>
    <property type="match status" value="1"/>
</dbReference>
<accession>A0A6J1ZE69</accession>
<evidence type="ECO:0000256" key="6">
    <source>
        <dbReference type="ARBA" id="ARBA00012955"/>
    </source>
</evidence>
<dbReference type="CDD" id="cd01428">
    <property type="entry name" value="ADK"/>
    <property type="match status" value="2"/>
</dbReference>
<name>A0A6J1ZE69_ACIJB</name>
<evidence type="ECO:0000313" key="17">
    <source>
        <dbReference type="Proteomes" id="UP001652583"/>
    </source>
</evidence>
<dbReference type="GO" id="GO:0046034">
    <property type="term" value="P:ATP metabolic process"/>
    <property type="evidence" value="ECO:0007669"/>
    <property type="project" value="InterPro"/>
</dbReference>
<dbReference type="GO" id="GO:0004017">
    <property type="term" value="F:AMP kinase activity"/>
    <property type="evidence" value="ECO:0007669"/>
    <property type="project" value="UniProtKB-EC"/>
</dbReference>
<keyword evidence="10" id="KW-0547">Nucleotide-binding</keyword>
<reference evidence="17" key="1">
    <citation type="submission" date="2025-05" db="UniProtKB">
        <authorList>
            <consortium name="RefSeq"/>
        </authorList>
    </citation>
    <scope>NUCLEOTIDE SEQUENCE [LARGE SCALE GENOMIC DNA]</scope>
</reference>
<dbReference type="EC" id="2.7.4.3" evidence="6"/>
<dbReference type="RefSeq" id="XP_026914635.1">
    <property type="nucleotide sequence ID" value="XM_027058834.2"/>
</dbReference>
<evidence type="ECO:0000256" key="5">
    <source>
        <dbReference type="ARBA" id="ARBA00007220"/>
    </source>
</evidence>
<keyword evidence="17" id="KW-1185">Reference proteome</keyword>
<dbReference type="GO" id="GO:0005737">
    <property type="term" value="C:cytoplasm"/>
    <property type="evidence" value="ECO:0007669"/>
    <property type="project" value="UniProtKB-SubCell"/>
</dbReference>
<evidence type="ECO:0000256" key="4">
    <source>
        <dbReference type="ARBA" id="ARBA00004496"/>
    </source>
</evidence>
<dbReference type="SUPFAM" id="SSF47391">
    <property type="entry name" value="Dimerization-anchoring domain of cAMP-dependent PK regulatory subunit"/>
    <property type="match status" value="1"/>
</dbReference>
<dbReference type="Proteomes" id="UP001652583">
    <property type="component" value="Chromosome C1"/>
</dbReference>
<dbReference type="EC" id="2.7.4.6" evidence="7"/>
<proteinExistence type="inferred from homology"/>
<evidence type="ECO:0000256" key="7">
    <source>
        <dbReference type="ARBA" id="ARBA00012966"/>
    </source>
</evidence>
<evidence type="ECO:0000256" key="15">
    <source>
        <dbReference type="ARBA" id="ARBA00083254"/>
    </source>
</evidence>
<evidence type="ECO:0000256" key="11">
    <source>
        <dbReference type="ARBA" id="ARBA00022777"/>
    </source>
</evidence>
<comment type="subcellular location">
    <subcellularLocation>
        <location evidence="4">Cytoplasm</location>
    </subcellularLocation>
</comment>
<evidence type="ECO:0000256" key="1">
    <source>
        <dbReference type="ARBA" id="ARBA00000082"/>
    </source>
</evidence>
<keyword evidence="11 16" id="KW-0418">Kinase</keyword>
<protein>
    <recommendedName>
        <fullName evidence="14">Adenylate kinase isoenzyme 5</fullName>
        <ecNumber evidence="6">2.7.4.3</ecNumber>
        <ecNumber evidence="7">2.7.4.6</ecNumber>
    </recommendedName>
    <alternativeName>
        <fullName evidence="15">ATP-AMP transphosphorylase 5</fullName>
    </alternativeName>
</protein>
<dbReference type="InterPro" id="IPR027417">
    <property type="entry name" value="P-loop_NTPase"/>
</dbReference>
<dbReference type="PANTHER" id="PTHR23359">
    <property type="entry name" value="NUCLEOTIDE KINASE"/>
    <property type="match status" value="1"/>
</dbReference>
<organism evidence="17 18">
    <name type="scientific">Acinonyx jubatus</name>
    <name type="common">Cheetah</name>
    <dbReference type="NCBI Taxonomy" id="32536"/>
    <lineage>
        <taxon>Eukaryota</taxon>
        <taxon>Metazoa</taxon>
        <taxon>Chordata</taxon>
        <taxon>Craniata</taxon>
        <taxon>Vertebrata</taxon>
        <taxon>Euteleostomi</taxon>
        <taxon>Mammalia</taxon>
        <taxon>Eutheria</taxon>
        <taxon>Laurasiatheria</taxon>
        <taxon>Carnivora</taxon>
        <taxon>Feliformia</taxon>
        <taxon>Felidae</taxon>
        <taxon>Felinae</taxon>
        <taxon>Acinonyx</taxon>
    </lineage>
</organism>
<evidence type="ECO:0000256" key="8">
    <source>
        <dbReference type="ARBA" id="ARBA00022490"/>
    </source>
</evidence>
<sequence>MNTNDAKEYLARREIPQLFESLLNGLMCSKPEDPVEYLESCLKKVKELGGCDKVKWDTFVSQEKKTLPPLNGGQSRRSFLRNESDTDLSETAELIEEYDVFDPTRPRPKIILVIGGPGSGKGTQSLKIAERYGFQYISVGELLRKKIHSTSSNRKWSLIAKIITTGELAPQETTITEIKQKLMQIPDEEGIVIDGFPRDVAQALSFEDQICTPDLVVFLACANQRLKERLLKRAEQQGRPDDNLKATQRRLMNFKQNAAPLIKYFQEKGLIMTFDADRNEDEVFYDISVAVDSKLFPNKEAAAGSGDLDPSMMLDTGETIDTGSDYEDQGDDRLNIFGEDTMGGFMEDLRKCKIIFMIGGPGSGKGTQCEKLVEKYGFTHLSTGELLRNELSSESERSKLIRDIMERGDLVPSRIILELLKEAMLASLSDTKGFLIDGYPQEVKQGEEFGRRIGDPHLVICMDCSADTMTNRLLQRNQSSPLVENNTTTIAKRLETYYRASIPVIAYYEMKTQLHKVNAEGTPEEVFLQLCTAIDSIF</sequence>
<evidence type="ECO:0000256" key="14">
    <source>
        <dbReference type="ARBA" id="ARBA00071573"/>
    </source>
</evidence>
<dbReference type="InterPro" id="IPR006267">
    <property type="entry name" value="AK1/5"/>
</dbReference>
<dbReference type="GO" id="GO:0004550">
    <property type="term" value="F:nucleoside diphosphate kinase activity"/>
    <property type="evidence" value="ECO:0007669"/>
    <property type="project" value="UniProtKB-EC"/>
</dbReference>
<gene>
    <name evidence="18" type="primary">AK5</name>
</gene>
<dbReference type="Pfam" id="PF00406">
    <property type="entry name" value="ADK"/>
    <property type="match status" value="2"/>
</dbReference>
<comment type="catalytic activity">
    <reaction evidence="1">
        <text>a 2'-deoxyribonucleoside 5'-diphosphate + ATP = a 2'-deoxyribonucleoside 5'-triphosphate + ADP</text>
        <dbReference type="Rhea" id="RHEA:44640"/>
        <dbReference type="ChEBI" id="CHEBI:30616"/>
        <dbReference type="ChEBI" id="CHEBI:61560"/>
        <dbReference type="ChEBI" id="CHEBI:73316"/>
        <dbReference type="ChEBI" id="CHEBI:456216"/>
        <dbReference type="EC" id="2.7.4.6"/>
    </reaction>
</comment>
<evidence type="ECO:0000313" key="18">
    <source>
        <dbReference type="RefSeq" id="XP_026914635.1"/>
    </source>
</evidence>
<evidence type="ECO:0000256" key="16">
    <source>
        <dbReference type="RuleBase" id="RU003330"/>
    </source>
</evidence>
<comment type="function">
    <text evidence="13">Nucleoside monophosphate (NMP) kinase that catalyzes the reversible transfer of the terminal phosphate group between nucleoside triphosphates and monophosphates. Active on AMP and dAMP with ATP as a donor. When GTP is used as phosphate donor, the enzyme phosphorylates AMP, CMP, and to a small extent dCMP. Also displays broad nucleoside diphosphate kinase activity.</text>
</comment>